<keyword evidence="1" id="KW-0472">Membrane</keyword>
<keyword evidence="1" id="KW-0812">Transmembrane</keyword>
<evidence type="ECO:0000313" key="2">
    <source>
        <dbReference type="EMBL" id="MDT0445436.1"/>
    </source>
</evidence>
<evidence type="ECO:0000256" key="1">
    <source>
        <dbReference type="SAM" id="Phobius"/>
    </source>
</evidence>
<comment type="caution">
    <text evidence="2">The sequence shown here is derived from an EMBL/GenBank/DDBJ whole genome shotgun (WGS) entry which is preliminary data.</text>
</comment>
<dbReference type="Proteomes" id="UP001183615">
    <property type="component" value="Unassembled WGS sequence"/>
</dbReference>
<gene>
    <name evidence="2" type="ORF">RM779_22960</name>
</gene>
<proteinExistence type="predicted"/>
<accession>A0ABU2S8Y2</accession>
<reference evidence="3" key="1">
    <citation type="submission" date="2023-07" db="EMBL/GenBank/DDBJ databases">
        <title>30 novel species of actinomycetes from the DSMZ collection.</title>
        <authorList>
            <person name="Nouioui I."/>
        </authorList>
    </citation>
    <scope>NUCLEOTIDE SEQUENCE [LARGE SCALE GENOMIC DNA]</scope>
    <source>
        <strain evidence="3">DSM 41886</strain>
    </source>
</reference>
<name>A0ABU2S8Y2_9ACTN</name>
<organism evidence="2 3">
    <name type="scientific">Streptomyces johnsoniae</name>
    <dbReference type="NCBI Taxonomy" id="3075532"/>
    <lineage>
        <taxon>Bacteria</taxon>
        <taxon>Bacillati</taxon>
        <taxon>Actinomycetota</taxon>
        <taxon>Actinomycetes</taxon>
        <taxon>Kitasatosporales</taxon>
        <taxon>Streptomycetaceae</taxon>
        <taxon>Streptomyces</taxon>
    </lineage>
</organism>
<feature type="transmembrane region" description="Helical" evidence="1">
    <location>
        <begin position="490"/>
        <end position="510"/>
    </location>
</feature>
<dbReference type="EMBL" id="JAVREV010000013">
    <property type="protein sequence ID" value="MDT0445436.1"/>
    <property type="molecule type" value="Genomic_DNA"/>
</dbReference>
<keyword evidence="3" id="KW-1185">Reference proteome</keyword>
<dbReference type="RefSeq" id="WP_311619640.1">
    <property type="nucleotide sequence ID" value="NZ_JAVREV010000013.1"/>
</dbReference>
<sequence>MTDVDHVLRAQVRHINDLVLRLGEHVTVVSGQVSAVDARQAQTQDALRRLREDFLTFVQETQRANNVQRAETRIGVIKDELEHEFGHHKTVRRTAVGILQAFDIGLVSEQTVRAISEDLMLRTPRYWLAPVLVALASWASDEEDLCGRAVGEAFRRSPGRTSLFFALVLRRQGRTDVAVRWLRHFLNVQDPNRLGREFAVILESAAQGAFGGAGKELVRRRLTSWRGRMLTDGAAAGRQIGRWRAEVESLRTPSADAEFPRLAALSPDWPALDAVLSSARAHERLVEKYRTIMEREPLPEDRIEDAVDDILDRLVSTHDADELPLFRDLALNEAIVAAGGDLAHARSAADRDAAALEETLDYLTLQTTSALTPDSIGVSSATQRMAVAACRPFLSQAHDEFGLAYRGSIPADVRVTFGSSHTIGARTFDLPAWSGSFARPLEELQADLGAHWDAHGRPFVQSLGYQWQGTAAALAGTVLAILFVAGRIDLGFAVVTAVVVGAVWGLVLRIRFRRAAQAQRLAREHLEQAKQVSLRQLAEAAAELTDWHTAFRSAETFSSEARKFIAGLSAAGQAPAPFDSRTVTPPSGAVR</sequence>
<keyword evidence="1" id="KW-1133">Transmembrane helix</keyword>
<protein>
    <submittedName>
        <fullName evidence="2">Uncharacterized protein</fullName>
    </submittedName>
</protein>
<evidence type="ECO:0000313" key="3">
    <source>
        <dbReference type="Proteomes" id="UP001183615"/>
    </source>
</evidence>